<feature type="compositionally biased region" description="Low complexity" evidence="1">
    <location>
        <begin position="20"/>
        <end position="35"/>
    </location>
</feature>
<reference evidence="3" key="1">
    <citation type="submission" date="2024-07" db="EMBL/GenBank/DDBJ databases">
        <title>Two chromosome-level genome assemblies of Korean endemic species Abeliophyllum distichum and Forsythia ovata (Oleaceae).</title>
        <authorList>
            <person name="Jang H."/>
        </authorList>
    </citation>
    <scope>NUCLEOTIDE SEQUENCE [LARGE SCALE GENOMIC DNA]</scope>
</reference>
<comment type="caution">
    <text evidence="2">The sequence shown here is derived from an EMBL/GenBank/DDBJ whole genome shotgun (WGS) entry which is preliminary data.</text>
</comment>
<dbReference type="EMBL" id="JBFOLK010000013">
    <property type="protein sequence ID" value="KAL2466539.1"/>
    <property type="molecule type" value="Genomic_DNA"/>
</dbReference>
<gene>
    <name evidence="2" type="ORF">Adt_42390</name>
</gene>
<keyword evidence="3" id="KW-1185">Reference proteome</keyword>
<organism evidence="2 3">
    <name type="scientific">Abeliophyllum distichum</name>
    <dbReference type="NCBI Taxonomy" id="126358"/>
    <lineage>
        <taxon>Eukaryota</taxon>
        <taxon>Viridiplantae</taxon>
        <taxon>Streptophyta</taxon>
        <taxon>Embryophyta</taxon>
        <taxon>Tracheophyta</taxon>
        <taxon>Spermatophyta</taxon>
        <taxon>Magnoliopsida</taxon>
        <taxon>eudicotyledons</taxon>
        <taxon>Gunneridae</taxon>
        <taxon>Pentapetalae</taxon>
        <taxon>asterids</taxon>
        <taxon>lamiids</taxon>
        <taxon>Lamiales</taxon>
        <taxon>Oleaceae</taxon>
        <taxon>Forsythieae</taxon>
        <taxon>Abeliophyllum</taxon>
    </lineage>
</organism>
<evidence type="ECO:0000256" key="1">
    <source>
        <dbReference type="SAM" id="MobiDB-lite"/>
    </source>
</evidence>
<dbReference type="AlphaFoldDB" id="A0ABD1PUA5"/>
<name>A0ABD1PUA5_9LAMI</name>
<proteinExistence type="predicted"/>
<feature type="region of interest" description="Disordered" evidence="1">
    <location>
        <begin position="1"/>
        <end position="40"/>
    </location>
</feature>
<dbReference type="PROSITE" id="PS51257">
    <property type="entry name" value="PROKAR_LIPOPROTEIN"/>
    <property type="match status" value="1"/>
</dbReference>
<sequence length="184" mass="20889">MSRDREEDDDKEGFHDSLDHLLSSSNTSCSCTPSNSEDEDPNCNYYPDYNAFRPYPVPKFPVCVSNDYDVWIAQPSSVEEHRLRLLRQMGLTKDPSLLHHRRPSLSSSGRSRDLFNPSASLDHLNTNETSVPSGRLRLGFQTSEPTGTARKRENWQTLDISSNIFLQILGCRNLLATPRKIFAS</sequence>
<feature type="region of interest" description="Disordered" evidence="1">
    <location>
        <begin position="96"/>
        <end position="151"/>
    </location>
</feature>
<feature type="compositionally biased region" description="Acidic residues" evidence="1">
    <location>
        <begin position="1"/>
        <end position="11"/>
    </location>
</feature>
<accession>A0ABD1PUA5</accession>
<evidence type="ECO:0000313" key="2">
    <source>
        <dbReference type="EMBL" id="KAL2466539.1"/>
    </source>
</evidence>
<feature type="compositionally biased region" description="Polar residues" evidence="1">
    <location>
        <begin position="117"/>
        <end position="132"/>
    </location>
</feature>
<dbReference type="Proteomes" id="UP001604336">
    <property type="component" value="Unassembled WGS sequence"/>
</dbReference>
<evidence type="ECO:0000313" key="3">
    <source>
        <dbReference type="Proteomes" id="UP001604336"/>
    </source>
</evidence>
<protein>
    <submittedName>
        <fullName evidence="2">Uncharacterized protein</fullName>
    </submittedName>
</protein>